<reference evidence="1 2" key="1">
    <citation type="submission" date="2018-04" db="EMBL/GenBank/DDBJ databases">
        <title>Genomic Encyclopedia of Archaeal and Bacterial Type Strains, Phase II (KMG-II): from individual species to whole genera.</title>
        <authorList>
            <person name="Goeker M."/>
        </authorList>
    </citation>
    <scope>NUCLEOTIDE SEQUENCE [LARGE SCALE GENOMIC DNA]</scope>
    <source>
        <strain evidence="1 2">DSM 29955</strain>
    </source>
</reference>
<gene>
    <name evidence="1" type="ORF">C8N45_102379</name>
</gene>
<keyword evidence="2" id="KW-1185">Reference proteome</keyword>
<dbReference type="EMBL" id="QBUD01000002">
    <property type="protein sequence ID" value="PUB17367.1"/>
    <property type="molecule type" value="Genomic_DNA"/>
</dbReference>
<comment type="caution">
    <text evidence="1">The sequence shown here is derived from an EMBL/GenBank/DDBJ whole genome shotgun (WGS) entry which is preliminary data.</text>
</comment>
<dbReference type="Proteomes" id="UP000244523">
    <property type="component" value="Unassembled WGS sequence"/>
</dbReference>
<proteinExistence type="predicted"/>
<protein>
    <submittedName>
        <fullName evidence="1">Uncharacterized protein</fullName>
    </submittedName>
</protein>
<dbReference type="RefSeq" id="WP_108385491.1">
    <property type="nucleotide sequence ID" value="NZ_QBUD01000002.1"/>
</dbReference>
<dbReference type="OrthoDB" id="6305173at2"/>
<organism evidence="1 2">
    <name type="scientific">Yoonia sediminilitoris</name>
    <dbReference type="NCBI Taxonomy" id="1286148"/>
    <lineage>
        <taxon>Bacteria</taxon>
        <taxon>Pseudomonadati</taxon>
        <taxon>Pseudomonadota</taxon>
        <taxon>Alphaproteobacteria</taxon>
        <taxon>Rhodobacterales</taxon>
        <taxon>Paracoccaceae</taxon>
        <taxon>Yoonia</taxon>
    </lineage>
</organism>
<accession>A0A2T6KMJ0</accession>
<evidence type="ECO:0000313" key="2">
    <source>
        <dbReference type="Proteomes" id="UP000244523"/>
    </source>
</evidence>
<dbReference type="AlphaFoldDB" id="A0A2T6KMJ0"/>
<evidence type="ECO:0000313" key="1">
    <source>
        <dbReference type="EMBL" id="PUB17367.1"/>
    </source>
</evidence>
<name>A0A2T6KMJ0_9RHOB</name>
<sequence length="75" mass="8309">MVCFADGTLIKIRDGLRPVEASKALRAQAKQEIEAVFGAVPYPDRPLARLTPKGKKARHLVNRHVKNAKALYSNI</sequence>